<evidence type="ECO:0000256" key="2">
    <source>
        <dbReference type="ARBA" id="ARBA00009430"/>
    </source>
</evidence>
<keyword evidence="4" id="KW-0804">Transcription</keyword>
<keyword evidence="3" id="KW-0240">DNA-directed RNA polymerase</keyword>
<feature type="non-terminal residue" evidence="6">
    <location>
        <position position="1"/>
    </location>
</feature>
<dbReference type="Pfam" id="PF06870">
    <property type="entry name" value="RNA_pol_I_A49"/>
    <property type="match status" value="1"/>
</dbReference>
<reference evidence="6" key="1">
    <citation type="submission" date="2015-04" db="EMBL/GenBank/DDBJ databases">
        <title>The genome sequence of the plant pathogenic Rhizarian Plasmodiophora brassicae reveals insights in its biotrophic life cycle and the origin of chitin synthesis.</title>
        <authorList>
            <person name="Schwelm A."/>
            <person name="Fogelqvist J."/>
            <person name="Knaust A."/>
            <person name="Julke S."/>
            <person name="Lilja T."/>
            <person name="Dhandapani V."/>
            <person name="Bonilla-Rosso G."/>
            <person name="Karlsson M."/>
            <person name="Shevchenko A."/>
            <person name="Choi S.R."/>
            <person name="Kim H.G."/>
            <person name="Park J.Y."/>
            <person name="Lim Y.P."/>
            <person name="Ludwig-Muller J."/>
            <person name="Dixelius C."/>
        </authorList>
    </citation>
    <scope>NUCLEOTIDE SEQUENCE</scope>
    <source>
        <tissue evidence="6">Potato root galls</tissue>
    </source>
</reference>
<evidence type="ECO:0000256" key="1">
    <source>
        <dbReference type="ARBA" id="ARBA00004604"/>
    </source>
</evidence>
<dbReference type="GO" id="GO:0006351">
    <property type="term" value="P:DNA-templated transcription"/>
    <property type="evidence" value="ECO:0007669"/>
    <property type="project" value="InterPro"/>
</dbReference>
<dbReference type="PANTHER" id="PTHR14440">
    <property type="entry name" value="DNA-DIRECTED RNA POLYMERASE I SUBUNIT RPA49"/>
    <property type="match status" value="1"/>
</dbReference>
<dbReference type="GO" id="GO:0000428">
    <property type="term" value="C:DNA-directed RNA polymerase complex"/>
    <property type="evidence" value="ECO:0007669"/>
    <property type="project" value="UniProtKB-KW"/>
</dbReference>
<evidence type="ECO:0000256" key="4">
    <source>
        <dbReference type="ARBA" id="ARBA00023163"/>
    </source>
</evidence>
<keyword evidence="5" id="KW-0539">Nucleus</keyword>
<evidence type="ECO:0000313" key="6">
    <source>
        <dbReference type="EMBL" id="CRZ01438.1"/>
    </source>
</evidence>
<dbReference type="GO" id="GO:0005730">
    <property type="term" value="C:nucleolus"/>
    <property type="evidence" value="ECO:0007669"/>
    <property type="project" value="UniProtKB-SubCell"/>
</dbReference>
<proteinExistence type="inferred from homology"/>
<evidence type="ECO:0008006" key="7">
    <source>
        <dbReference type="Google" id="ProtNLM"/>
    </source>
</evidence>
<evidence type="ECO:0000256" key="5">
    <source>
        <dbReference type="ARBA" id="ARBA00023242"/>
    </source>
</evidence>
<protein>
    <recommendedName>
        <fullName evidence="7">DNA-directed RNA polymerase I subunit RPA49</fullName>
    </recommendedName>
</protein>
<evidence type="ECO:0000256" key="3">
    <source>
        <dbReference type="ARBA" id="ARBA00022478"/>
    </source>
</evidence>
<name>A0A0H5QHI2_9EUKA</name>
<accession>A0A0H5QHI2</accession>
<sequence>DETDEVDEPVAAAPSYAATKRMLVDDFGSKKRKRALRAADMNMVDIVKAGSAGAIQHALNAGSEAQIKAVSVSNRPDYLPEYNATTTDRSQVYPIENIVPADLIACLSGKALGARVKANNFSNDPAIYKFIAHGLSSLRQEKSGMARDVFRQRLRYLTLLGYLMDMYVHNKTRVLSASDLAASLSAPEPIAEHLLFRFREEKVVDSGRVQYVTSGANRVALLCHICILALTVSDFSIPKTAFDLLPADLQILPDLLSSHFQQIGAVMNRKASGIQVAVSLSAPLSLPSGARRPGRRVKK</sequence>
<dbReference type="EMBL" id="HACM01000996">
    <property type="protein sequence ID" value="CRZ01438.1"/>
    <property type="molecule type" value="Transcribed_RNA"/>
</dbReference>
<dbReference type="AlphaFoldDB" id="A0A0H5QHI2"/>
<organism evidence="6">
    <name type="scientific">Spongospora subterranea</name>
    <dbReference type="NCBI Taxonomy" id="70186"/>
    <lineage>
        <taxon>Eukaryota</taxon>
        <taxon>Sar</taxon>
        <taxon>Rhizaria</taxon>
        <taxon>Endomyxa</taxon>
        <taxon>Phytomyxea</taxon>
        <taxon>Plasmodiophorida</taxon>
        <taxon>Plasmodiophoridae</taxon>
        <taxon>Spongospora</taxon>
    </lineage>
</organism>
<comment type="subcellular location">
    <subcellularLocation>
        <location evidence="1">Nucleus</location>
        <location evidence="1">Nucleolus</location>
    </subcellularLocation>
</comment>
<dbReference type="InterPro" id="IPR009668">
    <property type="entry name" value="RNA_pol-assoc_fac_A49-like"/>
</dbReference>
<dbReference type="GO" id="GO:0003677">
    <property type="term" value="F:DNA binding"/>
    <property type="evidence" value="ECO:0007669"/>
    <property type="project" value="InterPro"/>
</dbReference>
<comment type="similarity">
    <text evidence="2">Belongs to the eukaryotic RPA49/POLR1E RNA polymerase subunit family.</text>
</comment>